<dbReference type="Pfam" id="PF04959">
    <property type="entry name" value="ARS2"/>
    <property type="match status" value="1"/>
</dbReference>
<evidence type="ECO:0000256" key="2">
    <source>
        <dbReference type="ARBA" id="ARBA00005407"/>
    </source>
</evidence>
<feature type="region of interest" description="Disordered" evidence="4">
    <location>
        <begin position="731"/>
        <end position="759"/>
    </location>
</feature>
<feature type="compositionally biased region" description="Basic and acidic residues" evidence="4">
    <location>
        <begin position="121"/>
        <end position="134"/>
    </location>
</feature>
<feature type="region of interest" description="Disordered" evidence="4">
    <location>
        <begin position="601"/>
        <end position="684"/>
    </location>
</feature>
<evidence type="ECO:0000313" key="6">
    <source>
        <dbReference type="Proteomes" id="UP000504608"/>
    </source>
</evidence>
<dbReference type="RefSeq" id="XP_022987467.1">
    <property type="nucleotide sequence ID" value="XM_023131699.1"/>
</dbReference>
<feature type="region of interest" description="Disordered" evidence="4">
    <location>
        <begin position="50"/>
        <end position="187"/>
    </location>
</feature>
<gene>
    <name evidence="7" type="primary">LOC111485005</name>
</gene>
<proteinExistence type="inferred from homology"/>
<dbReference type="GO" id="GO:0016604">
    <property type="term" value="C:nuclear body"/>
    <property type="evidence" value="ECO:0007669"/>
    <property type="project" value="TreeGrafter"/>
</dbReference>
<dbReference type="GO" id="GO:0031053">
    <property type="term" value="P:primary miRNA processing"/>
    <property type="evidence" value="ECO:0007669"/>
    <property type="project" value="TreeGrafter"/>
</dbReference>
<dbReference type="InterPro" id="IPR013087">
    <property type="entry name" value="Znf_C2H2_type"/>
</dbReference>
<feature type="non-terminal residue" evidence="7">
    <location>
        <position position="1"/>
    </location>
</feature>
<dbReference type="InterPro" id="IPR021933">
    <property type="entry name" value="SERRATE/Ars2_N"/>
</dbReference>
<evidence type="ECO:0000256" key="3">
    <source>
        <dbReference type="ARBA" id="ARBA00023242"/>
    </source>
</evidence>
<evidence type="ECO:0000313" key="7">
    <source>
        <dbReference type="RefSeq" id="XP_022987467.1"/>
    </source>
</evidence>
<sequence>FVRSVNETPDFLDFNSPTLWVHFRVSFLLLLLLLQLLCKIMAAADTADESLDRRRDQQEKSSEEQPHSSPPPQLAAAAPPPPSRRRDRDERDRRDDRDVDRPPNRRNDNYDRNRSPPTLPPRDRDRDRDRDYKRRNSLSPPPPYRDRRHSPPRRSPPPFKRSRRDDGGGYDGRKGSPRGGFGPGDRRFGYDYGGGYERELRGRPGYVDERSLGRYIGRSSGGYQDWDSSRGGHGDPLNAGAGQREGLMTYKQFIQELEDDILPAEAEPRYQEYKSEYITTQKQSFFDSHKDEEWLKDKYHPTNLVTVIERRNELAQRTAKDFLIDLQSGTLELGPGINAAATNKSGQTSEPNSDDEADNDGKRRRHGRGPAKEMDLLSAAPKAHPVSSEPRRIQIDIEQAQSLVRKLDSEKGIEENILCGSDSDKLGRDKAHGGSSGPVIIIRGLTTVKGLEGVELLDTLLTYLWRIHGLDYYGMVETREAKGLRHVREEGKNSNMAGGADEWEKKLDSRWQERLRGQDPLETMTAKDKIEAAALEAFDPYVRKIRDEKYGWKYGCGAKGCTKLFHAPEFVHKHLNLKHPELVMELTSKVREELYFQNYMNDADAPGGTPVMQQSLPKDKPQRRRMNLDARLKDDRGNRRDRDNWANGGDRFDRSENPQSNDFQSANDGSDGGNLDDPMFDTFGGQGRHVAPFASEMPPPVLMPVPGAGPLGPFVPAPPEVAMRMLREQGGPPPFEGGGRNGRPGPQLGGSAPILALSPGFRQDPRRIRSYQDLDAPEDEVTVIDYRSL</sequence>
<feature type="compositionally biased region" description="Basic and acidic residues" evidence="4">
    <location>
        <begin position="163"/>
        <end position="174"/>
    </location>
</feature>
<dbReference type="AlphaFoldDB" id="A0A6J1JAF8"/>
<feature type="compositionally biased region" description="Basic and acidic residues" evidence="4">
    <location>
        <begin position="50"/>
        <end position="66"/>
    </location>
</feature>
<dbReference type="Proteomes" id="UP000504608">
    <property type="component" value="Unplaced"/>
</dbReference>
<feature type="compositionally biased region" description="Polar residues" evidence="4">
    <location>
        <begin position="340"/>
        <end position="351"/>
    </location>
</feature>
<name>A0A6J1JAF8_CUCMA</name>
<reference evidence="7" key="1">
    <citation type="submission" date="2025-08" db="UniProtKB">
        <authorList>
            <consortium name="RefSeq"/>
        </authorList>
    </citation>
    <scope>IDENTIFICATION</scope>
    <source>
        <tissue evidence="7">Young leaves</tissue>
    </source>
</reference>
<dbReference type="GeneID" id="111485005"/>
<dbReference type="OrthoDB" id="342064at2759"/>
<feature type="domain" description="C2H2-type" evidence="5">
    <location>
        <begin position="556"/>
        <end position="579"/>
    </location>
</feature>
<dbReference type="KEGG" id="cmax:111485005"/>
<feature type="region of interest" description="Disordered" evidence="4">
    <location>
        <begin position="335"/>
        <end position="393"/>
    </location>
</feature>
<feature type="compositionally biased region" description="Basic and acidic residues" evidence="4">
    <location>
        <begin position="84"/>
        <end position="114"/>
    </location>
</feature>
<dbReference type="InterPro" id="IPR007042">
    <property type="entry name" value="SERRATE/Ars2_C"/>
</dbReference>
<protein>
    <submittedName>
        <fullName evidence="7">Serrate RNA effector molecule-like</fullName>
    </submittedName>
</protein>
<dbReference type="PANTHER" id="PTHR13165:SF0">
    <property type="entry name" value="SERRATE RNA EFFECTOR MOLECULE HOMOLOG"/>
    <property type="match status" value="1"/>
</dbReference>
<feature type="compositionally biased region" description="Pro residues" evidence="4">
    <location>
        <begin position="68"/>
        <end position="82"/>
    </location>
</feature>
<dbReference type="PANTHER" id="PTHR13165">
    <property type="entry name" value="ARSENITE-RESISTANCE PROTEIN 2"/>
    <property type="match status" value="1"/>
</dbReference>
<evidence type="ECO:0000256" key="4">
    <source>
        <dbReference type="SAM" id="MobiDB-lite"/>
    </source>
</evidence>
<accession>A0A6J1JAF8</accession>
<feature type="compositionally biased region" description="Polar residues" evidence="4">
    <location>
        <begin position="657"/>
        <end position="668"/>
    </location>
</feature>
<evidence type="ECO:0000259" key="5">
    <source>
        <dbReference type="PROSITE" id="PS00028"/>
    </source>
</evidence>
<keyword evidence="6" id="KW-1185">Reference proteome</keyword>
<comment type="similarity">
    <text evidence="2">Belongs to the ARS2 family.</text>
</comment>
<evidence type="ECO:0000256" key="1">
    <source>
        <dbReference type="ARBA" id="ARBA00004123"/>
    </source>
</evidence>
<organism evidence="6 7">
    <name type="scientific">Cucurbita maxima</name>
    <name type="common">Pumpkin</name>
    <name type="synonym">Winter squash</name>
    <dbReference type="NCBI Taxonomy" id="3661"/>
    <lineage>
        <taxon>Eukaryota</taxon>
        <taxon>Viridiplantae</taxon>
        <taxon>Streptophyta</taxon>
        <taxon>Embryophyta</taxon>
        <taxon>Tracheophyta</taxon>
        <taxon>Spermatophyta</taxon>
        <taxon>Magnoliopsida</taxon>
        <taxon>eudicotyledons</taxon>
        <taxon>Gunneridae</taxon>
        <taxon>Pentapetalae</taxon>
        <taxon>rosids</taxon>
        <taxon>fabids</taxon>
        <taxon>Cucurbitales</taxon>
        <taxon>Cucurbitaceae</taxon>
        <taxon>Cucurbiteae</taxon>
        <taxon>Cucurbita</taxon>
    </lineage>
</organism>
<keyword evidence="3" id="KW-0539">Nucleus</keyword>
<dbReference type="Pfam" id="PF12066">
    <property type="entry name" value="SERRATE_Ars2_N"/>
    <property type="match status" value="1"/>
</dbReference>
<dbReference type="InterPro" id="IPR039727">
    <property type="entry name" value="SE/Ars2"/>
</dbReference>
<feature type="compositionally biased region" description="Basic and acidic residues" evidence="4">
    <location>
        <begin position="626"/>
        <end position="656"/>
    </location>
</feature>
<comment type="subcellular location">
    <subcellularLocation>
        <location evidence="1">Nucleus</location>
    </subcellularLocation>
</comment>
<dbReference type="PROSITE" id="PS00028">
    <property type="entry name" value="ZINC_FINGER_C2H2_1"/>
    <property type="match status" value="1"/>
</dbReference>